<comment type="cofactor">
    <cofactor evidence="1">
        <name>thiamine diphosphate</name>
        <dbReference type="ChEBI" id="CHEBI:58937"/>
    </cofactor>
</comment>
<accession>A0A0C3G687</accession>
<dbReference type="OrthoDB" id="413077at2759"/>
<dbReference type="InterPro" id="IPR001017">
    <property type="entry name" value="DH_E1"/>
</dbReference>
<dbReference type="Pfam" id="PF00676">
    <property type="entry name" value="E1_dh"/>
    <property type="match status" value="1"/>
</dbReference>
<comment type="similarity">
    <text evidence="2">Belongs to the alpha-ketoglutarate dehydrogenase family.</text>
</comment>
<evidence type="ECO:0000256" key="2">
    <source>
        <dbReference type="ARBA" id="ARBA00006936"/>
    </source>
</evidence>
<protein>
    <recommendedName>
        <fullName evidence="6">Transketolase-like pyrimidine-binding domain-containing protein</fullName>
    </recommendedName>
</protein>
<dbReference type="Gene3D" id="3.40.50.12470">
    <property type="match status" value="1"/>
</dbReference>
<dbReference type="PIRSF" id="PIRSF000157">
    <property type="entry name" value="Oxoglu_dh_E1"/>
    <property type="match status" value="1"/>
</dbReference>
<evidence type="ECO:0000256" key="5">
    <source>
        <dbReference type="SAM" id="SignalP"/>
    </source>
</evidence>
<evidence type="ECO:0000256" key="4">
    <source>
        <dbReference type="ARBA" id="ARBA00023052"/>
    </source>
</evidence>
<dbReference type="InterPro" id="IPR031717">
    <property type="entry name" value="ODO-1/KGD_C"/>
</dbReference>
<dbReference type="InterPro" id="IPR011603">
    <property type="entry name" value="2oxoglutarate_DH_E1"/>
</dbReference>
<feature type="domain" description="Transketolase-like pyrimidine-binding" evidence="6">
    <location>
        <begin position="618"/>
        <end position="824"/>
    </location>
</feature>
<dbReference type="InterPro" id="IPR005475">
    <property type="entry name" value="Transketolase-like_Pyr-bd"/>
</dbReference>
<dbReference type="GO" id="GO:0016624">
    <property type="term" value="F:oxidoreductase activity, acting on the aldehyde or oxo group of donors, disulfide as acceptor"/>
    <property type="evidence" value="ECO:0007669"/>
    <property type="project" value="InterPro"/>
</dbReference>
<dbReference type="STRING" id="765440.A0A0C3G687"/>
<dbReference type="Gene3D" id="3.40.50.970">
    <property type="match status" value="1"/>
</dbReference>
<reference evidence="8" key="2">
    <citation type="submission" date="2015-01" db="EMBL/GenBank/DDBJ databases">
        <title>Evolutionary Origins and Diversification of the Mycorrhizal Mutualists.</title>
        <authorList>
            <consortium name="DOE Joint Genome Institute"/>
            <consortium name="Mycorrhizal Genomics Consortium"/>
            <person name="Kohler A."/>
            <person name="Kuo A."/>
            <person name="Nagy L.G."/>
            <person name="Floudas D."/>
            <person name="Copeland A."/>
            <person name="Barry K.W."/>
            <person name="Cichocki N."/>
            <person name="Veneault-Fourrey C."/>
            <person name="LaButti K."/>
            <person name="Lindquist E.A."/>
            <person name="Lipzen A."/>
            <person name="Lundell T."/>
            <person name="Morin E."/>
            <person name="Murat C."/>
            <person name="Riley R."/>
            <person name="Ohm R."/>
            <person name="Sun H."/>
            <person name="Tunlid A."/>
            <person name="Henrissat B."/>
            <person name="Grigoriev I.V."/>
            <person name="Hibbett D.S."/>
            <person name="Martin F."/>
        </authorList>
    </citation>
    <scope>NUCLEOTIDE SEQUENCE [LARGE SCALE GENOMIC DNA]</scope>
    <source>
        <strain evidence="8">F 1598</strain>
    </source>
</reference>
<dbReference type="Pfam" id="PF16870">
    <property type="entry name" value="OxoGdeHyase_C"/>
    <property type="match status" value="1"/>
</dbReference>
<keyword evidence="5" id="KW-0732">Signal</keyword>
<dbReference type="NCBIfam" id="TIGR00239">
    <property type="entry name" value="2oxo_dh_E1"/>
    <property type="match status" value="1"/>
</dbReference>
<dbReference type="Pfam" id="PF02779">
    <property type="entry name" value="Transket_pyr"/>
    <property type="match status" value="1"/>
</dbReference>
<feature type="chain" id="PRO_5002174523" description="Transketolase-like pyrimidine-binding domain-containing protein" evidence="5">
    <location>
        <begin position="23"/>
        <end position="977"/>
    </location>
</feature>
<keyword evidence="4" id="KW-0786">Thiamine pyrophosphate</keyword>
<dbReference type="InParanoid" id="A0A0C3G687"/>
<dbReference type="InterPro" id="IPR042179">
    <property type="entry name" value="KGD_C_sf"/>
</dbReference>
<evidence type="ECO:0000313" key="7">
    <source>
        <dbReference type="EMBL" id="KIM86151.1"/>
    </source>
</evidence>
<evidence type="ECO:0000313" key="8">
    <source>
        <dbReference type="Proteomes" id="UP000054166"/>
    </source>
</evidence>
<dbReference type="EMBL" id="KN832983">
    <property type="protein sequence ID" value="KIM86151.1"/>
    <property type="molecule type" value="Genomic_DNA"/>
</dbReference>
<dbReference type="AlphaFoldDB" id="A0A0C3G687"/>
<dbReference type="InterPro" id="IPR029061">
    <property type="entry name" value="THDP-binding"/>
</dbReference>
<dbReference type="SMART" id="SM00861">
    <property type="entry name" value="Transket_pyr"/>
    <property type="match status" value="1"/>
</dbReference>
<proteinExistence type="inferred from homology"/>
<dbReference type="HOGENOM" id="CLU_004709_1_0_1"/>
<dbReference type="GO" id="GO:0006091">
    <property type="term" value="P:generation of precursor metabolites and energy"/>
    <property type="evidence" value="ECO:0007669"/>
    <property type="project" value="UniProtKB-ARBA"/>
</dbReference>
<evidence type="ECO:0000259" key="6">
    <source>
        <dbReference type="SMART" id="SM00861"/>
    </source>
</evidence>
<dbReference type="PANTHER" id="PTHR23152">
    <property type="entry name" value="2-OXOGLUTARATE DEHYDROGENASE"/>
    <property type="match status" value="1"/>
</dbReference>
<dbReference type="PANTHER" id="PTHR23152:SF4">
    <property type="entry name" value="2-OXOADIPATE DEHYDROGENASE COMPLEX COMPONENT E1"/>
    <property type="match status" value="1"/>
</dbReference>
<dbReference type="GO" id="GO:0030976">
    <property type="term" value="F:thiamine pyrophosphate binding"/>
    <property type="evidence" value="ECO:0007669"/>
    <property type="project" value="InterPro"/>
</dbReference>
<gene>
    <name evidence="7" type="ORF">PILCRDRAFT_96232</name>
</gene>
<dbReference type="CDD" id="cd02016">
    <property type="entry name" value="TPP_E1_OGDC_like"/>
    <property type="match status" value="1"/>
</dbReference>
<organism evidence="7 8">
    <name type="scientific">Piloderma croceum (strain F 1598)</name>
    <dbReference type="NCBI Taxonomy" id="765440"/>
    <lineage>
        <taxon>Eukaryota</taxon>
        <taxon>Fungi</taxon>
        <taxon>Dikarya</taxon>
        <taxon>Basidiomycota</taxon>
        <taxon>Agaricomycotina</taxon>
        <taxon>Agaricomycetes</taxon>
        <taxon>Agaricomycetidae</taxon>
        <taxon>Atheliales</taxon>
        <taxon>Atheliaceae</taxon>
        <taxon>Piloderma</taxon>
    </lineage>
</organism>
<evidence type="ECO:0000256" key="3">
    <source>
        <dbReference type="ARBA" id="ARBA00023002"/>
    </source>
</evidence>
<feature type="signal peptide" evidence="5">
    <location>
        <begin position="1"/>
        <end position="22"/>
    </location>
</feature>
<name>A0A0C3G687_PILCF</name>
<keyword evidence="3" id="KW-0560">Oxidoreductase</keyword>
<dbReference type="Gene3D" id="3.40.50.11610">
    <property type="entry name" value="Multifunctional 2-oxoglutarate metabolism enzyme, C-terminal domain"/>
    <property type="match status" value="1"/>
</dbReference>
<dbReference type="NCBIfam" id="NF006914">
    <property type="entry name" value="PRK09404.1"/>
    <property type="match status" value="1"/>
</dbReference>
<dbReference type="Proteomes" id="UP000054166">
    <property type="component" value="Unassembled WGS sequence"/>
</dbReference>
<dbReference type="SUPFAM" id="SSF52518">
    <property type="entry name" value="Thiamin diphosphate-binding fold (THDP-binding)"/>
    <property type="match status" value="2"/>
</dbReference>
<evidence type="ECO:0000256" key="1">
    <source>
        <dbReference type="ARBA" id="ARBA00001964"/>
    </source>
</evidence>
<reference evidence="7 8" key="1">
    <citation type="submission" date="2014-04" db="EMBL/GenBank/DDBJ databases">
        <authorList>
            <consortium name="DOE Joint Genome Institute"/>
            <person name="Kuo A."/>
            <person name="Tarkka M."/>
            <person name="Buscot F."/>
            <person name="Kohler A."/>
            <person name="Nagy L.G."/>
            <person name="Floudas D."/>
            <person name="Copeland A."/>
            <person name="Barry K.W."/>
            <person name="Cichocki N."/>
            <person name="Veneault-Fourrey C."/>
            <person name="LaButti K."/>
            <person name="Lindquist E.A."/>
            <person name="Lipzen A."/>
            <person name="Lundell T."/>
            <person name="Morin E."/>
            <person name="Murat C."/>
            <person name="Sun H."/>
            <person name="Tunlid A."/>
            <person name="Henrissat B."/>
            <person name="Grigoriev I.V."/>
            <person name="Hibbett D.S."/>
            <person name="Martin F."/>
            <person name="Nordberg H.P."/>
            <person name="Cantor M.N."/>
            <person name="Hua S.X."/>
        </authorList>
    </citation>
    <scope>NUCLEOTIDE SEQUENCE [LARGE SCALE GENOMIC DNA]</scope>
    <source>
        <strain evidence="7 8">F 1598</strain>
    </source>
</reference>
<sequence length="977" mass="108968">MVRLVCFHLSAVLFMLSGLAAAASSDKSRVGSVQSRGSSSCSSGGATGLGYTYPGCRAYHDESFGFRKARDFQLPDYTSAQLQNRTENAPLLRYVDSLRLHGHRAARIDPLDILQREEVAAVDPTRYGLVDEGKKYNINGIIWTQPLGPCPDYGLGDMDNSWWTLGDITRHLRSIYMGRVAYEYMHSPSKTERLWFSHFLESQTTNGTNVPKKVKKRIHSLLAKSETLDNFLQVKFPNLKRYGLEGGESMLPALDTLFNVASQGGIQHIILAMPHRGRLNLLTELLEFSPTALFYKIKGGSEIPEEFGAEGDVISHLVASPTLNYDGAQDPITISLLPNPSHLEAVNPVALGQARAKQFSLLKTSRGDCKLGDKVMCVQLHGDASFTGQGVIMESLGLSNLPHFTSGGSVHIVINIGYTTPASSARSSLYCSDIGKMINVPIMHVNGDHPEDVARAVETAFMYRDYFRKDIIVDLIVYRRWGHNELDEPAFTQPRMYEKIRARKSVPQLYEDNLIIDDVLTQEDAVALRSTYKSRLEDHLTKVASYKPSASTFEDQWRGLVWPTSLEATCDPDTGVERETLKTIARVSVKVPDEFEIHPRLQRHVKHRLETVESEQGLDWATAEAMAFGSLMLEGCDVRISGQDVGRGTFSHRHAMLVDQHTESVIVPLNSELNSEGKLELANSSLSEMAVMGFEYGASWERPTNLLPIWEAQFGDFFNGAQVIIDTFISSAESKWLKQSGLVLLLPHGLDGAGPEHSSCRLERMLQLSNDRYLPEGKDRYANVNIHVAFPTTPSQIFHLLRRQLKRNFRKPLVVAGPKGLLRLPAASSPLTDLLPGTRFKPVLSDPVANPEVAQRIVFLSGKIYYDLVKQRQSFGLNDRVAFIRIEELSPFPFHELKDTLRAYTNAKQFVWLQEEPRNQGAWAHVASRIDAVLVELGHQSGIVYIGRKEASLPAPGIASIYAEQQKEILAAVFRDL</sequence>
<dbReference type="Gene3D" id="1.10.287.1150">
    <property type="entry name" value="TPP helical domain"/>
    <property type="match status" value="1"/>
</dbReference>
<keyword evidence="8" id="KW-1185">Reference proteome</keyword>